<comment type="caution">
    <text evidence="1">The sequence shown here is derived from an EMBL/GenBank/DDBJ whole genome shotgun (WGS) entry which is preliminary data.</text>
</comment>
<sequence>MKPKIEAGIRFLENGGERSIIVFLFSASSAIKGKSETTIAKYLFERRLN</sequence>
<organism evidence="1">
    <name type="scientific">marine sediment metagenome</name>
    <dbReference type="NCBI Taxonomy" id="412755"/>
    <lineage>
        <taxon>unclassified sequences</taxon>
        <taxon>metagenomes</taxon>
        <taxon>ecological metagenomes</taxon>
    </lineage>
</organism>
<dbReference type="InterPro" id="IPR036393">
    <property type="entry name" value="AceGlu_kinase-like_sf"/>
</dbReference>
<accession>A0A0F9V134</accession>
<name>A0A0F9V134_9ZZZZ</name>
<dbReference type="EMBL" id="LAZR01000722">
    <property type="protein sequence ID" value="KKN59568.1"/>
    <property type="molecule type" value="Genomic_DNA"/>
</dbReference>
<dbReference type="Gene3D" id="3.40.1160.10">
    <property type="entry name" value="Acetylglutamate kinase-like"/>
    <property type="match status" value="1"/>
</dbReference>
<dbReference type="AlphaFoldDB" id="A0A0F9V134"/>
<gene>
    <name evidence="1" type="ORF">LCGC14_0540750</name>
</gene>
<reference evidence="1" key="1">
    <citation type="journal article" date="2015" name="Nature">
        <title>Complex archaea that bridge the gap between prokaryotes and eukaryotes.</title>
        <authorList>
            <person name="Spang A."/>
            <person name="Saw J.H."/>
            <person name="Jorgensen S.L."/>
            <person name="Zaremba-Niedzwiedzka K."/>
            <person name="Martijn J."/>
            <person name="Lind A.E."/>
            <person name="van Eijk R."/>
            <person name="Schleper C."/>
            <person name="Guy L."/>
            <person name="Ettema T.J."/>
        </authorList>
    </citation>
    <scope>NUCLEOTIDE SEQUENCE</scope>
</reference>
<proteinExistence type="predicted"/>
<evidence type="ECO:0000313" key="1">
    <source>
        <dbReference type="EMBL" id="KKN59568.1"/>
    </source>
</evidence>
<protein>
    <submittedName>
        <fullName evidence="1">Uncharacterized protein</fullName>
    </submittedName>
</protein>